<comment type="similarity">
    <text evidence="1">Belongs to the CdaR family.</text>
</comment>
<dbReference type="Gene3D" id="1.10.10.2840">
    <property type="entry name" value="PucR C-terminal helix-turn-helix domain"/>
    <property type="match status" value="1"/>
</dbReference>
<accession>A0A0H5RVT6</accession>
<keyword evidence="5" id="KW-1185">Reference proteome</keyword>
<organism evidence="4 5">
    <name type="scientific">Mycolicibacterium neworleansense</name>
    <dbReference type="NCBI Taxonomy" id="146018"/>
    <lineage>
        <taxon>Bacteria</taxon>
        <taxon>Bacillati</taxon>
        <taxon>Actinomycetota</taxon>
        <taxon>Actinomycetes</taxon>
        <taxon>Mycobacteriales</taxon>
        <taxon>Mycobacteriaceae</taxon>
        <taxon>Mycolicibacterium</taxon>
    </lineage>
</organism>
<dbReference type="AlphaFoldDB" id="A0A0H5RVT6"/>
<name>A0A0H5RVT6_9MYCO</name>
<evidence type="ECO:0000259" key="2">
    <source>
        <dbReference type="Pfam" id="PF13556"/>
    </source>
</evidence>
<dbReference type="InterPro" id="IPR041522">
    <property type="entry name" value="CdaR_GGDEF"/>
</dbReference>
<dbReference type="Pfam" id="PF17853">
    <property type="entry name" value="GGDEF_2"/>
    <property type="match status" value="1"/>
</dbReference>
<dbReference type="PANTHER" id="PTHR33744:SF1">
    <property type="entry name" value="DNA-BINDING TRANSCRIPTIONAL ACTIVATOR ADER"/>
    <property type="match status" value="1"/>
</dbReference>
<dbReference type="PANTHER" id="PTHR33744">
    <property type="entry name" value="CARBOHYDRATE DIACID REGULATOR"/>
    <property type="match status" value="1"/>
</dbReference>
<sequence length="421" mass="45893">MVHFAPQIYAGLMVWHPPSQRVRDLIRQCAHIVLNPRQEWLDEFDAAVLAASPTIASDPELAAAVVRSNHANLFFWGTANVRDPGAPVPPNTGPEPLSIARELVRRGVSEFPLDAYRVGEGVAWRRLMEIAFELTSDPAELHELLDVCSQSISAFVDATLAGIAAQIELERDDLTRGTHAERRETVALLLEGAPIPRQRAEARLGHALTGTHTAAVIWSEDPAGDLSGLDRAAEAFGQDCGDPRPLSVLASTATRWVWAAGSPGVQDGFPALIRAAAEWDGVRIAVGPAADGLDGFRRSHFDAITTQQMMARLHSTQQIARFADVELVALITAEPDRATDFISHNLGAFETADTELQETVRVFVNEQCNASRAAARLYLHRNTLLRRLARADELLPRPLAENSIAVAVALDVLRWHGNRTG</sequence>
<dbReference type="InterPro" id="IPR042070">
    <property type="entry name" value="PucR_C-HTH_sf"/>
</dbReference>
<dbReference type="STRING" id="146018.BN2156_05151"/>
<dbReference type="EMBL" id="CWKH01000003">
    <property type="protein sequence ID" value="CRZ18250.1"/>
    <property type="molecule type" value="Genomic_DNA"/>
</dbReference>
<dbReference type="InterPro" id="IPR051448">
    <property type="entry name" value="CdaR-like_regulators"/>
</dbReference>
<evidence type="ECO:0000313" key="5">
    <source>
        <dbReference type="Proteomes" id="UP000199147"/>
    </source>
</evidence>
<reference evidence="5" key="1">
    <citation type="submission" date="2015-07" db="EMBL/GenBank/DDBJ databases">
        <authorList>
            <person name="Urmite Genomes"/>
        </authorList>
    </citation>
    <scope>NUCLEOTIDE SEQUENCE [LARGE SCALE GENOMIC DNA]</scope>
    <source>
        <strain evidence="5">type strain: ATCC 49404</strain>
    </source>
</reference>
<evidence type="ECO:0000313" key="4">
    <source>
        <dbReference type="EMBL" id="CRZ18250.1"/>
    </source>
</evidence>
<proteinExistence type="inferred from homology"/>
<dbReference type="Pfam" id="PF13556">
    <property type="entry name" value="HTH_30"/>
    <property type="match status" value="1"/>
</dbReference>
<dbReference type="InterPro" id="IPR025736">
    <property type="entry name" value="PucR_C-HTH_dom"/>
</dbReference>
<evidence type="ECO:0000259" key="3">
    <source>
        <dbReference type="Pfam" id="PF17853"/>
    </source>
</evidence>
<dbReference type="Proteomes" id="UP000199147">
    <property type="component" value="Unassembled WGS sequence"/>
</dbReference>
<feature type="domain" description="CdaR GGDEF-like" evidence="3">
    <location>
        <begin position="199"/>
        <end position="308"/>
    </location>
</feature>
<feature type="domain" description="PucR C-terminal helix-turn-helix" evidence="2">
    <location>
        <begin position="356"/>
        <end position="410"/>
    </location>
</feature>
<protein>
    <submittedName>
        <fullName evidence="4">Transcriptional regulatory protein</fullName>
    </submittedName>
</protein>
<gene>
    <name evidence="4" type="ORF">BN2156_05151</name>
</gene>
<evidence type="ECO:0000256" key="1">
    <source>
        <dbReference type="ARBA" id="ARBA00006754"/>
    </source>
</evidence>